<accession>A0AAW7Y2L2</accession>
<evidence type="ECO:0000313" key="3">
    <source>
        <dbReference type="Proteomes" id="UP001170624"/>
    </source>
</evidence>
<feature type="domain" description="Treble clef zinc finger" evidence="1">
    <location>
        <begin position="128"/>
        <end position="162"/>
    </location>
</feature>
<dbReference type="EMBL" id="JAUOPU010000002">
    <property type="protein sequence ID" value="MDO6541543.1"/>
    <property type="molecule type" value="Genomic_DNA"/>
</dbReference>
<name>A0AAW7Y2L2_9GAMM</name>
<organism evidence="2 3">
    <name type="scientific">Photobacterium sanguinicancri</name>
    <dbReference type="NCBI Taxonomy" id="875932"/>
    <lineage>
        <taxon>Bacteria</taxon>
        <taxon>Pseudomonadati</taxon>
        <taxon>Pseudomonadota</taxon>
        <taxon>Gammaproteobacteria</taxon>
        <taxon>Vibrionales</taxon>
        <taxon>Vibrionaceae</taxon>
        <taxon>Photobacterium</taxon>
    </lineage>
</organism>
<dbReference type="InterPro" id="IPR025487">
    <property type="entry name" value="DUF4379"/>
</dbReference>
<reference evidence="2" key="1">
    <citation type="submission" date="2023-07" db="EMBL/GenBank/DDBJ databases">
        <title>Genome content predicts the carbon catabolic preferences of heterotrophic bacteria.</title>
        <authorList>
            <person name="Gralka M."/>
        </authorList>
    </citation>
    <scope>NUCLEOTIDE SEQUENCE</scope>
    <source>
        <strain evidence="2">G2M05</strain>
    </source>
</reference>
<protein>
    <submittedName>
        <fullName evidence="2">Zinc-ribbon domain-containing protein</fullName>
    </submittedName>
</protein>
<dbReference type="Pfam" id="PF14311">
    <property type="entry name" value="DUF4379"/>
    <property type="match status" value="1"/>
</dbReference>
<evidence type="ECO:0000259" key="1">
    <source>
        <dbReference type="Pfam" id="PF14311"/>
    </source>
</evidence>
<comment type="caution">
    <text evidence="2">The sequence shown here is derived from an EMBL/GenBank/DDBJ whole genome shotgun (WGS) entry which is preliminary data.</text>
</comment>
<dbReference type="Proteomes" id="UP001170624">
    <property type="component" value="Unassembled WGS sequence"/>
</dbReference>
<sequence>MDFSRQLAIAMQEYGNGWSKRWPEWATGNGKVKACTPIRMKRKIHDFRLKERKIMRLGSFIGGDEKTKHQCLICDHEFLTKPNNITSGGHGCPRCARQRSNLSCRHSQEQYIQNCLELSVRPLEDYQGSGFAILHECIKCGHQWRVTIGNIRHAGGCPECRSQSKLNQTIWG</sequence>
<evidence type="ECO:0000313" key="2">
    <source>
        <dbReference type="EMBL" id="MDO6541543.1"/>
    </source>
</evidence>
<proteinExistence type="predicted"/>
<gene>
    <name evidence="2" type="ORF">Q4568_03310</name>
</gene>
<dbReference type="AlphaFoldDB" id="A0AAW7Y2L2"/>
<dbReference type="RefSeq" id="WP_062692334.1">
    <property type="nucleotide sequence ID" value="NZ_JAUOPU010000002.1"/>
</dbReference>